<name>A0AA50KR45_9GAMM</name>
<dbReference type="PROSITE" id="PS50878">
    <property type="entry name" value="RT_POL"/>
    <property type="match status" value="1"/>
</dbReference>
<dbReference type="CDD" id="cd01646">
    <property type="entry name" value="RT_Bac_retron_I"/>
    <property type="match status" value="1"/>
</dbReference>
<reference evidence="3 4" key="1">
    <citation type="submission" date="2023-02" db="EMBL/GenBank/DDBJ databases">
        <title>Complete genome sequence of a novel bacterium Oceanimonas sp. NTOU-MSR1 isolated from marine coast sediment.</title>
        <authorList>
            <person name="Yang H.-T."/>
            <person name="Chen Y.-L."/>
            <person name="Ho Y.-N."/>
        </authorList>
    </citation>
    <scope>NUCLEOTIDE SEQUENCE [LARGE SCALE GENOMIC DNA]</scope>
    <source>
        <strain evidence="3 4">NTOU-MSR1</strain>
    </source>
</reference>
<dbReference type="SUPFAM" id="SSF56672">
    <property type="entry name" value="DNA/RNA polymerases"/>
    <property type="match status" value="1"/>
</dbReference>
<dbReference type="InterPro" id="IPR043502">
    <property type="entry name" value="DNA/RNA_pol_sf"/>
</dbReference>
<dbReference type="InterPro" id="IPR051083">
    <property type="entry name" value="GrpII_Intron_Splice-Mob/Def"/>
</dbReference>
<keyword evidence="4" id="KW-1185">Reference proteome</keyword>
<protein>
    <submittedName>
        <fullName evidence="3">Reverse transcriptase domain-containing protein</fullName>
    </submittedName>
</protein>
<proteinExistence type="inferred from homology"/>
<comment type="similarity">
    <text evidence="1">Belongs to the bacterial reverse transcriptase family.</text>
</comment>
<dbReference type="Pfam" id="PF00078">
    <property type="entry name" value="RVT_1"/>
    <property type="match status" value="1"/>
</dbReference>
<gene>
    <name evidence="3" type="ORF">PU634_05280</name>
</gene>
<evidence type="ECO:0000259" key="2">
    <source>
        <dbReference type="PROSITE" id="PS50878"/>
    </source>
</evidence>
<dbReference type="PANTHER" id="PTHR34047:SF8">
    <property type="entry name" value="PROTEIN YKFC"/>
    <property type="match status" value="1"/>
</dbReference>
<dbReference type="PANTHER" id="PTHR34047">
    <property type="entry name" value="NUCLEAR INTRON MATURASE 1, MITOCHONDRIAL-RELATED"/>
    <property type="match status" value="1"/>
</dbReference>
<evidence type="ECO:0000313" key="3">
    <source>
        <dbReference type="EMBL" id="WMC11781.1"/>
    </source>
</evidence>
<dbReference type="RefSeq" id="WP_306763017.1">
    <property type="nucleotide sequence ID" value="NZ_CP118224.1"/>
</dbReference>
<dbReference type="GO" id="GO:0003964">
    <property type="term" value="F:RNA-directed DNA polymerase activity"/>
    <property type="evidence" value="ECO:0007669"/>
    <property type="project" value="UniProtKB-KW"/>
</dbReference>
<evidence type="ECO:0000256" key="1">
    <source>
        <dbReference type="ARBA" id="ARBA00034120"/>
    </source>
</evidence>
<keyword evidence="3" id="KW-0548">Nucleotidyltransferase</keyword>
<sequence length="388" mass="45393">MARTYNNLYPQIYDFNNLLSAYHKARKGKRSRNEVMRFHYDYEGNLIDIQNHLMWGSWRTGEYRHFTLYEPVYRVGAALPFRDRVLHHALVDVINPCFERSFITNTYACIKGRGTHVGADRAQAMLRKVKREHGVVYVFKGDISGYFYNINHAILRAIIRRRISCQRTLALIDEIIASSADPDDINPTGIPLGNLTSQLFANIYLAELDNFVKHVLREPNYMRYMDDFCIVHHDKEHLHHVRRQVEAFLADTLQLKTNRKTQVFPVDTQSGRALDFLGYRMWPTHRKLRKSSISRICRSLKRLQKMYARGEIDLEDVRPVVHSWLAHAKHADTHGLQRKILATFPMIRGQYGPIHDTGEEFYFDEHAASHEPQPDCSDHTGCWLDSPW</sequence>
<dbReference type="AlphaFoldDB" id="A0AA50KR45"/>
<dbReference type="Proteomes" id="UP001223802">
    <property type="component" value="Chromosome"/>
</dbReference>
<feature type="domain" description="Reverse transcriptase" evidence="2">
    <location>
        <begin position="1"/>
        <end position="281"/>
    </location>
</feature>
<accession>A0AA50KR45</accession>
<dbReference type="InterPro" id="IPR000477">
    <property type="entry name" value="RT_dom"/>
</dbReference>
<dbReference type="KEGG" id="ope:PU634_05280"/>
<keyword evidence="3" id="KW-0695">RNA-directed DNA polymerase</keyword>
<dbReference type="EMBL" id="CP118224">
    <property type="protein sequence ID" value="WMC11781.1"/>
    <property type="molecule type" value="Genomic_DNA"/>
</dbReference>
<keyword evidence="3" id="KW-0808">Transferase</keyword>
<evidence type="ECO:0000313" key="4">
    <source>
        <dbReference type="Proteomes" id="UP001223802"/>
    </source>
</evidence>
<organism evidence="3 4">
    <name type="scientific">Oceanimonas pelagia</name>
    <dbReference type="NCBI Taxonomy" id="3028314"/>
    <lineage>
        <taxon>Bacteria</taxon>
        <taxon>Pseudomonadati</taxon>
        <taxon>Pseudomonadota</taxon>
        <taxon>Gammaproteobacteria</taxon>
        <taxon>Aeromonadales</taxon>
        <taxon>Aeromonadaceae</taxon>
        <taxon>Oceanimonas</taxon>
    </lineage>
</organism>